<dbReference type="EMBL" id="CP109617">
    <property type="protein sequence ID" value="WED55743.1"/>
    <property type="molecule type" value="Genomic_DNA"/>
</dbReference>
<gene>
    <name evidence="1" type="ORF">OE059_02475</name>
</gene>
<evidence type="ECO:0000313" key="1">
    <source>
        <dbReference type="EMBL" id="WED55743.1"/>
    </source>
</evidence>
<name>A0ABY8B282_9BACL</name>
<dbReference type="Gene3D" id="3.40.1390.10">
    <property type="entry name" value="MurE/MurF, N-terminal domain"/>
    <property type="match status" value="1"/>
</dbReference>
<sequence>MMQERTLRDVLATLDSVLSWSYLDHPEEMTIRGIGTTPEKINKMFLYICKRPINERGVDLVRAAIRNGAVAIVTDRPIDARVPVIYCRDVERAREQLQTLFAMEGNHAKHTER</sequence>
<dbReference type="InterPro" id="IPR035911">
    <property type="entry name" value="MurE/MurF_N"/>
</dbReference>
<dbReference type="Proteomes" id="UP001219957">
    <property type="component" value="Chromosome"/>
</dbReference>
<protein>
    <submittedName>
        <fullName evidence="1">Uncharacterized protein</fullName>
    </submittedName>
</protein>
<dbReference type="RefSeq" id="WP_143404792.1">
    <property type="nucleotide sequence ID" value="NZ_CP109617.1"/>
</dbReference>
<reference evidence="1 2" key="1">
    <citation type="submission" date="2022-10" db="EMBL/GenBank/DDBJ databases">
        <title>Complete genome sequence of Exiguobacterium profundum TSS-3 isolated from an extremely saline-alkaline spring located in Ixtapa, Chiapas-Mexico.</title>
        <authorList>
            <person name="Rincon-Rosales R."/>
            <person name="Rogel M.A."/>
            <person name="Rincon-Molina C.I."/>
            <person name="Guerrero G."/>
            <person name="Manzano-Gomez L.A."/>
            <person name="Lopez-Lopez A."/>
            <person name="Rincon Molina F.A."/>
            <person name="Martinez-Romero E."/>
        </authorList>
    </citation>
    <scope>NUCLEOTIDE SEQUENCE [LARGE SCALE GENOMIC DNA]</scope>
    <source>
        <strain evidence="1 2">TSS-3</strain>
    </source>
</reference>
<organism evidence="1 2">
    <name type="scientific">Exiguobacterium profundum</name>
    <dbReference type="NCBI Taxonomy" id="307643"/>
    <lineage>
        <taxon>Bacteria</taxon>
        <taxon>Bacillati</taxon>
        <taxon>Bacillota</taxon>
        <taxon>Bacilli</taxon>
        <taxon>Bacillales</taxon>
        <taxon>Bacillales Family XII. Incertae Sedis</taxon>
        <taxon>Exiguobacterium</taxon>
    </lineage>
</organism>
<accession>A0ABY8B282</accession>
<dbReference type="SUPFAM" id="SSF63418">
    <property type="entry name" value="MurE/MurF N-terminal domain"/>
    <property type="match status" value="1"/>
</dbReference>
<keyword evidence="2" id="KW-1185">Reference proteome</keyword>
<proteinExistence type="predicted"/>
<evidence type="ECO:0000313" key="2">
    <source>
        <dbReference type="Proteomes" id="UP001219957"/>
    </source>
</evidence>